<gene>
    <name evidence="2" type="ORF">D5H75_37520</name>
</gene>
<dbReference type="GO" id="GO:0004497">
    <property type="term" value="F:monooxygenase activity"/>
    <property type="evidence" value="ECO:0007669"/>
    <property type="project" value="UniProtKB-KW"/>
</dbReference>
<dbReference type="InterPro" id="IPR007138">
    <property type="entry name" value="ABM_dom"/>
</dbReference>
<feature type="domain" description="ABM" evidence="1">
    <location>
        <begin position="3"/>
        <end position="56"/>
    </location>
</feature>
<protein>
    <submittedName>
        <fullName evidence="2">Antibiotic biosynthesis monooxygenase</fullName>
    </submittedName>
</protein>
<comment type="caution">
    <text evidence="2">The sequence shown here is derived from an EMBL/GenBank/DDBJ whole genome shotgun (WGS) entry which is preliminary data.</text>
</comment>
<dbReference type="Proteomes" id="UP000265768">
    <property type="component" value="Unassembled WGS sequence"/>
</dbReference>
<proteinExistence type="predicted"/>
<organism evidence="2 3">
    <name type="scientific">Bailinhaonella thermotolerans</name>
    <dbReference type="NCBI Taxonomy" id="1070861"/>
    <lineage>
        <taxon>Bacteria</taxon>
        <taxon>Bacillati</taxon>
        <taxon>Actinomycetota</taxon>
        <taxon>Actinomycetes</taxon>
        <taxon>Streptosporangiales</taxon>
        <taxon>Streptosporangiaceae</taxon>
        <taxon>Bailinhaonella</taxon>
    </lineage>
</organism>
<evidence type="ECO:0000313" key="2">
    <source>
        <dbReference type="EMBL" id="RJL21463.1"/>
    </source>
</evidence>
<dbReference type="Pfam" id="PF03992">
    <property type="entry name" value="ABM"/>
    <property type="match status" value="1"/>
</dbReference>
<keyword evidence="2" id="KW-0503">Monooxygenase</keyword>
<dbReference type="SUPFAM" id="SSF54909">
    <property type="entry name" value="Dimeric alpha+beta barrel"/>
    <property type="match status" value="1"/>
</dbReference>
<dbReference type="EMBL" id="QZEY01000025">
    <property type="protein sequence ID" value="RJL21463.1"/>
    <property type="molecule type" value="Genomic_DNA"/>
</dbReference>
<evidence type="ECO:0000259" key="1">
    <source>
        <dbReference type="Pfam" id="PF03992"/>
    </source>
</evidence>
<dbReference type="AlphaFoldDB" id="A0A3A4A0K9"/>
<reference evidence="2 3" key="1">
    <citation type="submission" date="2018-09" db="EMBL/GenBank/DDBJ databases">
        <title>YIM 75507 draft genome.</title>
        <authorList>
            <person name="Tang S."/>
            <person name="Feng Y."/>
        </authorList>
    </citation>
    <scope>NUCLEOTIDE SEQUENCE [LARGE SCALE GENOMIC DNA]</scope>
    <source>
        <strain evidence="2 3">YIM 75507</strain>
    </source>
</reference>
<keyword evidence="3" id="KW-1185">Reference proteome</keyword>
<sequence>MLAITRFSVPDDAAADFEKGARELLDLLAAQPGYVTGRLSRAVDDPSVWALVTEWEGAGFYRRSMSPYEVRIAAMTLMSRAIDEAGAFEVLHQR</sequence>
<evidence type="ECO:0000313" key="3">
    <source>
        <dbReference type="Proteomes" id="UP000265768"/>
    </source>
</evidence>
<dbReference type="OrthoDB" id="5193042at2"/>
<dbReference type="RefSeq" id="WP_119931373.1">
    <property type="nucleotide sequence ID" value="NZ_QZEY01000025.1"/>
</dbReference>
<dbReference type="Gene3D" id="3.30.70.100">
    <property type="match status" value="1"/>
</dbReference>
<dbReference type="InterPro" id="IPR011008">
    <property type="entry name" value="Dimeric_a/b-barrel"/>
</dbReference>
<accession>A0A3A4A0K9</accession>
<name>A0A3A4A0K9_9ACTN</name>
<keyword evidence="2" id="KW-0560">Oxidoreductase</keyword>